<organism evidence="2 3">
    <name type="scientific">Paramuricea clavata</name>
    <name type="common">Red gorgonian</name>
    <name type="synonym">Violescent sea-whip</name>
    <dbReference type="NCBI Taxonomy" id="317549"/>
    <lineage>
        <taxon>Eukaryota</taxon>
        <taxon>Metazoa</taxon>
        <taxon>Cnidaria</taxon>
        <taxon>Anthozoa</taxon>
        <taxon>Octocorallia</taxon>
        <taxon>Malacalcyonacea</taxon>
        <taxon>Plexauridae</taxon>
        <taxon>Paramuricea</taxon>
    </lineage>
</organism>
<name>A0A6S7IW95_PARCT</name>
<keyword evidence="3" id="KW-1185">Reference proteome</keyword>
<gene>
    <name evidence="2" type="ORF">PACLA_8A061263</name>
</gene>
<evidence type="ECO:0000313" key="2">
    <source>
        <dbReference type="EMBL" id="CAB4022046.1"/>
    </source>
</evidence>
<reference evidence="2" key="1">
    <citation type="submission" date="2020-04" db="EMBL/GenBank/DDBJ databases">
        <authorList>
            <person name="Alioto T."/>
            <person name="Alioto T."/>
            <person name="Gomez Garrido J."/>
        </authorList>
    </citation>
    <scope>NUCLEOTIDE SEQUENCE</scope>
    <source>
        <strain evidence="2">A484AB</strain>
    </source>
</reference>
<accession>A0A6S7IW95</accession>
<proteinExistence type="predicted"/>
<dbReference type="AlphaFoldDB" id="A0A6S7IW95"/>
<feature type="region of interest" description="Disordered" evidence="1">
    <location>
        <begin position="81"/>
        <end position="120"/>
    </location>
</feature>
<evidence type="ECO:0000256" key="1">
    <source>
        <dbReference type="SAM" id="MobiDB-lite"/>
    </source>
</evidence>
<dbReference type="Proteomes" id="UP001152795">
    <property type="component" value="Unassembled WGS sequence"/>
</dbReference>
<sequence length="155" mass="17565">MTEFNPVPNKIDDISINLDSTTINLDYTTPEQSYNVFTRNRYEVRGNELPNNDNNSGMSNSIYGEDQYTENTIVADNAPISYSRRTSKENIAEQQSRTTQTSKTMRPKTSREVSTNEGNTQASTVIIGDSTIKYNDRKCCFGELRKMVRSLEGPQ</sequence>
<dbReference type="EMBL" id="CACRXK020011774">
    <property type="protein sequence ID" value="CAB4022046.1"/>
    <property type="molecule type" value="Genomic_DNA"/>
</dbReference>
<feature type="compositionally biased region" description="Polar residues" evidence="1">
    <location>
        <begin position="92"/>
        <end position="104"/>
    </location>
</feature>
<protein>
    <submittedName>
        <fullName evidence="2">Uncharacterized protein</fullName>
    </submittedName>
</protein>
<evidence type="ECO:0000313" key="3">
    <source>
        <dbReference type="Proteomes" id="UP001152795"/>
    </source>
</evidence>
<comment type="caution">
    <text evidence="2">The sequence shown here is derived from an EMBL/GenBank/DDBJ whole genome shotgun (WGS) entry which is preliminary data.</text>
</comment>